<keyword evidence="3 4" id="KW-0067">ATP-binding</keyword>
<dbReference type="PROSITE" id="PS00674">
    <property type="entry name" value="AAA"/>
    <property type="match status" value="1"/>
</dbReference>
<comment type="similarity">
    <text evidence="1 4">Belongs to the AAA ATPase family.</text>
</comment>
<accession>A0A4U3F9C6</accession>
<evidence type="ECO:0000256" key="2">
    <source>
        <dbReference type="ARBA" id="ARBA00022741"/>
    </source>
</evidence>
<evidence type="ECO:0000259" key="5">
    <source>
        <dbReference type="SMART" id="SM00382"/>
    </source>
</evidence>
<keyword evidence="2 4" id="KW-0547">Nucleotide-binding</keyword>
<dbReference type="OrthoDB" id="4772339at2"/>
<name>A0A4U3F9C6_9GAMM</name>
<evidence type="ECO:0000256" key="4">
    <source>
        <dbReference type="RuleBase" id="RU003651"/>
    </source>
</evidence>
<dbReference type="SMART" id="SM00382">
    <property type="entry name" value="AAA"/>
    <property type="match status" value="1"/>
</dbReference>
<dbReference type="RefSeq" id="WP_137269259.1">
    <property type="nucleotide sequence ID" value="NZ_QGAC01000010.1"/>
</dbReference>
<organism evidence="6 7">
    <name type="scientific">Erwinia persicina</name>
    <dbReference type="NCBI Taxonomy" id="55211"/>
    <lineage>
        <taxon>Bacteria</taxon>
        <taxon>Pseudomonadati</taxon>
        <taxon>Pseudomonadota</taxon>
        <taxon>Gammaproteobacteria</taxon>
        <taxon>Enterobacterales</taxon>
        <taxon>Erwiniaceae</taxon>
        <taxon>Erwinia</taxon>
    </lineage>
</organism>
<gene>
    <name evidence="6" type="ORF">EpCFBP13511_11600</name>
</gene>
<reference evidence="6 7" key="1">
    <citation type="journal article" date="2019" name="Sci. Rep.">
        <title>Differences in resource use lead to coexistence of seed-transmitted microbial populations.</title>
        <authorList>
            <person name="Torres-Cortes G."/>
            <person name="Garcia B.J."/>
            <person name="Compant S."/>
            <person name="Rezki S."/>
            <person name="Jones P."/>
            <person name="Preveaux A."/>
            <person name="Briand M."/>
            <person name="Roulet A."/>
            <person name="Bouchez O."/>
            <person name="Jacobson D."/>
            <person name="Barret M."/>
        </authorList>
    </citation>
    <scope>NUCLEOTIDE SEQUENCE [LARGE SCALE GENOMIC DNA]</scope>
    <source>
        <strain evidence="6 7">CFBP13511</strain>
    </source>
</reference>
<dbReference type="InterPro" id="IPR003593">
    <property type="entry name" value="AAA+_ATPase"/>
</dbReference>
<feature type="domain" description="AAA+ ATPase" evidence="5">
    <location>
        <begin position="71"/>
        <end position="218"/>
    </location>
</feature>
<dbReference type="GO" id="GO:0005524">
    <property type="term" value="F:ATP binding"/>
    <property type="evidence" value="ECO:0007669"/>
    <property type="project" value="UniProtKB-KW"/>
</dbReference>
<evidence type="ECO:0000256" key="1">
    <source>
        <dbReference type="ARBA" id="ARBA00006914"/>
    </source>
</evidence>
<dbReference type="SUPFAM" id="SSF52540">
    <property type="entry name" value="P-loop containing nucleoside triphosphate hydrolases"/>
    <property type="match status" value="1"/>
</dbReference>
<dbReference type="Pfam" id="PF00004">
    <property type="entry name" value="AAA"/>
    <property type="match status" value="1"/>
</dbReference>
<evidence type="ECO:0000313" key="6">
    <source>
        <dbReference type="EMBL" id="TKJ89934.1"/>
    </source>
</evidence>
<comment type="caution">
    <text evidence="6">The sequence shown here is derived from an EMBL/GenBank/DDBJ whole genome shotgun (WGS) entry which is preliminary data.</text>
</comment>
<dbReference type="InterPro" id="IPR003960">
    <property type="entry name" value="ATPase_AAA_CS"/>
</dbReference>
<dbReference type="GO" id="GO:0016887">
    <property type="term" value="F:ATP hydrolysis activity"/>
    <property type="evidence" value="ECO:0007669"/>
    <property type="project" value="InterPro"/>
</dbReference>
<dbReference type="AlphaFoldDB" id="A0A4U3F9C6"/>
<evidence type="ECO:0000256" key="3">
    <source>
        <dbReference type="ARBA" id="ARBA00022840"/>
    </source>
</evidence>
<dbReference type="InterPro" id="IPR050221">
    <property type="entry name" value="26S_Proteasome_ATPase"/>
</dbReference>
<protein>
    <submittedName>
        <fullName evidence="6">ATPase</fullName>
    </submittedName>
</protein>
<sequence length="300" mass="33236">MMVQQNKIFDSETPLPDDALLSRQKTLLGFENRYNKIHNQLRLLLNLGKLQSWGTKFHQNNLPICSLVSEQYPLVIFHGDVGTGKTATAECIANMLAKDSGAEDSILFKISNRVRGSGKVGEMGTLINQAFSEVIKSAGKNRRGILIIDEGDSLASSRTQEHSHHEDKVAVNTLIQCIDDLRKYQGRIVIFLCTNRLSVLDAALIRRAAVVEEFSRPSDTERLALFDMDLQGLGLSPQQKGVLVKATGPNEGNPGWTFSDIRTRLYPAALAKAFPDKPLSYEILLQTALSLKSSPVMEDR</sequence>
<proteinExistence type="inferred from homology"/>
<dbReference type="CDD" id="cd19481">
    <property type="entry name" value="RecA-like_protease"/>
    <property type="match status" value="1"/>
</dbReference>
<dbReference type="Gene3D" id="3.40.50.300">
    <property type="entry name" value="P-loop containing nucleotide triphosphate hydrolases"/>
    <property type="match status" value="1"/>
</dbReference>
<dbReference type="PANTHER" id="PTHR23073">
    <property type="entry name" value="26S PROTEASOME REGULATORY SUBUNIT"/>
    <property type="match status" value="1"/>
</dbReference>
<dbReference type="Proteomes" id="UP000306393">
    <property type="component" value="Unassembled WGS sequence"/>
</dbReference>
<dbReference type="EMBL" id="QGAC01000010">
    <property type="protein sequence ID" value="TKJ89934.1"/>
    <property type="molecule type" value="Genomic_DNA"/>
</dbReference>
<dbReference type="InterPro" id="IPR027417">
    <property type="entry name" value="P-loop_NTPase"/>
</dbReference>
<dbReference type="InterPro" id="IPR003959">
    <property type="entry name" value="ATPase_AAA_core"/>
</dbReference>
<evidence type="ECO:0000313" key="7">
    <source>
        <dbReference type="Proteomes" id="UP000306393"/>
    </source>
</evidence>